<dbReference type="Proteomes" id="UP000828390">
    <property type="component" value="Unassembled WGS sequence"/>
</dbReference>
<evidence type="ECO:0000313" key="1">
    <source>
        <dbReference type="EMBL" id="KAH3857795.1"/>
    </source>
</evidence>
<name>A0A9D4LFW8_DREPO</name>
<proteinExistence type="predicted"/>
<keyword evidence="2" id="KW-1185">Reference proteome</keyword>
<gene>
    <name evidence="1" type="ORF">DPMN_100410</name>
</gene>
<dbReference type="EMBL" id="JAIWYP010000003">
    <property type="protein sequence ID" value="KAH3857795.1"/>
    <property type="molecule type" value="Genomic_DNA"/>
</dbReference>
<organism evidence="1 2">
    <name type="scientific">Dreissena polymorpha</name>
    <name type="common">Zebra mussel</name>
    <name type="synonym">Mytilus polymorpha</name>
    <dbReference type="NCBI Taxonomy" id="45954"/>
    <lineage>
        <taxon>Eukaryota</taxon>
        <taxon>Metazoa</taxon>
        <taxon>Spiralia</taxon>
        <taxon>Lophotrochozoa</taxon>
        <taxon>Mollusca</taxon>
        <taxon>Bivalvia</taxon>
        <taxon>Autobranchia</taxon>
        <taxon>Heteroconchia</taxon>
        <taxon>Euheterodonta</taxon>
        <taxon>Imparidentia</taxon>
        <taxon>Neoheterodontei</taxon>
        <taxon>Myida</taxon>
        <taxon>Dreissenoidea</taxon>
        <taxon>Dreissenidae</taxon>
        <taxon>Dreissena</taxon>
    </lineage>
</organism>
<comment type="caution">
    <text evidence="1">The sequence shown here is derived from an EMBL/GenBank/DDBJ whole genome shotgun (WGS) entry which is preliminary data.</text>
</comment>
<dbReference type="AlphaFoldDB" id="A0A9D4LFW8"/>
<reference evidence="1" key="2">
    <citation type="submission" date="2020-11" db="EMBL/GenBank/DDBJ databases">
        <authorList>
            <person name="McCartney M.A."/>
            <person name="Auch B."/>
            <person name="Kono T."/>
            <person name="Mallez S."/>
            <person name="Becker A."/>
            <person name="Gohl D.M."/>
            <person name="Silverstein K.A.T."/>
            <person name="Koren S."/>
            <person name="Bechman K.B."/>
            <person name="Herman A."/>
            <person name="Abrahante J.E."/>
            <person name="Garbe J."/>
        </authorList>
    </citation>
    <scope>NUCLEOTIDE SEQUENCE</scope>
    <source>
        <strain evidence="1">Duluth1</strain>
        <tissue evidence="1">Whole animal</tissue>
    </source>
</reference>
<reference evidence="1" key="1">
    <citation type="journal article" date="2019" name="bioRxiv">
        <title>The Genome of the Zebra Mussel, Dreissena polymorpha: A Resource for Invasive Species Research.</title>
        <authorList>
            <person name="McCartney M.A."/>
            <person name="Auch B."/>
            <person name="Kono T."/>
            <person name="Mallez S."/>
            <person name="Zhang Y."/>
            <person name="Obille A."/>
            <person name="Becker A."/>
            <person name="Abrahante J.E."/>
            <person name="Garbe J."/>
            <person name="Badalamenti J.P."/>
            <person name="Herman A."/>
            <person name="Mangelson H."/>
            <person name="Liachko I."/>
            <person name="Sullivan S."/>
            <person name="Sone E.D."/>
            <person name="Koren S."/>
            <person name="Silverstein K.A.T."/>
            <person name="Beckman K.B."/>
            <person name="Gohl D.M."/>
        </authorList>
    </citation>
    <scope>NUCLEOTIDE SEQUENCE</scope>
    <source>
        <strain evidence="1">Duluth1</strain>
        <tissue evidence="1">Whole animal</tissue>
    </source>
</reference>
<sequence length="80" mass="9440">MRKLASCLRCRVRIELKRLRKQSCSDELFLRSAKFAIENIMHCFSGDHKMCKERSRVCTYRVNQLVQTFALWRATSTPGE</sequence>
<evidence type="ECO:0000313" key="2">
    <source>
        <dbReference type="Proteomes" id="UP000828390"/>
    </source>
</evidence>
<accession>A0A9D4LFW8</accession>
<protein>
    <submittedName>
        <fullName evidence="1">Uncharacterized protein</fullName>
    </submittedName>
</protein>